<dbReference type="FunFam" id="3.20.20.80:FF:000271">
    <property type="entry name" value="Alkali-sensitive linkage protein 1"/>
    <property type="match status" value="1"/>
</dbReference>
<dbReference type="GeneID" id="4700575"/>
<dbReference type="InterPro" id="IPR017853">
    <property type="entry name" value="GH"/>
</dbReference>
<feature type="chain" id="PRO_5002633736" description="Asl1-like glycosyl hydrolase catalytic domain-containing protein" evidence="1">
    <location>
        <begin position="20"/>
        <end position="265"/>
    </location>
</feature>
<protein>
    <recommendedName>
        <fullName evidence="2">Asl1-like glycosyl hydrolase catalytic domain-containing protein</fullName>
    </recommendedName>
</protein>
<name>A1CTA0_ASPCL</name>
<feature type="domain" description="Asl1-like glycosyl hydrolase catalytic" evidence="2">
    <location>
        <begin position="34"/>
        <end position="263"/>
    </location>
</feature>
<keyword evidence="4" id="KW-1185">Reference proteome</keyword>
<dbReference type="EMBL" id="DS027060">
    <property type="protein sequence ID" value="EAW06537.1"/>
    <property type="molecule type" value="Genomic_DNA"/>
</dbReference>
<dbReference type="Gene3D" id="3.20.20.80">
    <property type="entry name" value="Glycosidases"/>
    <property type="match status" value="1"/>
</dbReference>
<evidence type="ECO:0000259" key="2">
    <source>
        <dbReference type="Pfam" id="PF11790"/>
    </source>
</evidence>
<evidence type="ECO:0000313" key="3">
    <source>
        <dbReference type="EMBL" id="EAW06537.1"/>
    </source>
</evidence>
<sequence>MVSFKNILATALLASSVIAAPTGNIQKRSSGKRGAAYNDASTVHALNSKGTISWAYDWNMLADGVLPSNVEFVPMLWGTKMFGGWLTAVQTALSSGSSYILGFNEPDMGSQAAMSPSDAAQSYKEYITPYSGRAKLVSPSVTNSGDASQGLGWMGSFLEQCTDCGISVLAVHWYGESADELKAFVNKATEFASQHGLESVWLTEFARNKDVNGSGSSSDTANFLNEVLPWLDSQSMVGRYAYFMCANNYLVSDGGLSTAGEAYAS</sequence>
<feature type="signal peptide" evidence="1">
    <location>
        <begin position="1"/>
        <end position="19"/>
    </location>
</feature>
<dbReference type="OMA" id="SYFMVAQ"/>
<evidence type="ECO:0000256" key="1">
    <source>
        <dbReference type="SAM" id="SignalP"/>
    </source>
</evidence>
<dbReference type="PANTHER" id="PTHR34154:SF10">
    <property type="entry name" value="ASL1-LIKE GLYCOSYL HYDROLASE CATALYTIC DOMAIN-CONTAINING PROTEIN"/>
    <property type="match status" value="1"/>
</dbReference>
<evidence type="ECO:0000313" key="4">
    <source>
        <dbReference type="Proteomes" id="UP000006701"/>
    </source>
</evidence>
<reference evidence="3 4" key="1">
    <citation type="journal article" date="2008" name="PLoS Genet.">
        <title>Genomic islands in the pathogenic filamentous fungus Aspergillus fumigatus.</title>
        <authorList>
            <person name="Fedorova N.D."/>
            <person name="Khaldi N."/>
            <person name="Joardar V.S."/>
            <person name="Maiti R."/>
            <person name="Amedeo P."/>
            <person name="Anderson M.J."/>
            <person name="Crabtree J."/>
            <person name="Silva J.C."/>
            <person name="Badger J.H."/>
            <person name="Albarraq A."/>
            <person name="Angiuoli S."/>
            <person name="Bussey H."/>
            <person name="Bowyer P."/>
            <person name="Cotty P.J."/>
            <person name="Dyer P.S."/>
            <person name="Egan A."/>
            <person name="Galens K."/>
            <person name="Fraser-Liggett C.M."/>
            <person name="Haas B.J."/>
            <person name="Inman J.M."/>
            <person name="Kent R."/>
            <person name="Lemieux S."/>
            <person name="Malavazi I."/>
            <person name="Orvis J."/>
            <person name="Roemer T."/>
            <person name="Ronning C.M."/>
            <person name="Sundaram J.P."/>
            <person name="Sutton G."/>
            <person name="Turner G."/>
            <person name="Venter J.C."/>
            <person name="White O.R."/>
            <person name="Whitty B.R."/>
            <person name="Youngman P."/>
            <person name="Wolfe K.H."/>
            <person name="Goldman G.H."/>
            <person name="Wortman J.R."/>
            <person name="Jiang B."/>
            <person name="Denning D.W."/>
            <person name="Nierman W.C."/>
        </authorList>
    </citation>
    <scope>NUCLEOTIDE SEQUENCE [LARGE SCALE GENOMIC DNA]</scope>
    <source>
        <strain evidence="4">ATCC 1007 / CBS 513.65 / DSM 816 / NCTC 3887 / NRRL 1</strain>
    </source>
</reference>
<dbReference type="KEGG" id="act:ACLA_082280"/>
<dbReference type="GO" id="GO:0009277">
    <property type="term" value="C:fungal-type cell wall"/>
    <property type="evidence" value="ECO:0007669"/>
    <property type="project" value="TreeGrafter"/>
</dbReference>
<dbReference type="eggNOG" id="ENOG502RXK9">
    <property type="taxonomic scope" value="Eukaryota"/>
</dbReference>
<dbReference type="STRING" id="344612.A1CTA0"/>
<dbReference type="Proteomes" id="UP000006701">
    <property type="component" value="Unassembled WGS sequence"/>
</dbReference>
<proteinExistence type="predicted"/>
<dbReference type="PANTHER" id="PTHR34154">
    <property type="entry name" value="ALKALI-SENSITIVE LINKAGE PROTEIN 1"/>
    <property type="match status" value="1"/>
</dbReference>
<dbReference type="OrthoDB" id="43654at2759"/>
<keyword evidence="1" id="KW-0732">Signal</keyword>
<dbReference type="SUPFAM" id="SSF51445">
    <property type="entry name" value="(Trans)glycosidases"/>
    <property type="match status" value="1"/>
</dbReference>
<dbReference type="InterPro" id="IPR053183">
    <property type="entry name" value="ASL1"/>
</dbReference>
<dbReference type="RefSeq" id="XP_001267963.1">
    <property type="nucleotide sequence ID" value="XM_001267962.1"/>
</dbReference>
<dbReference type="VEuPathDB" id="FungiDB:ACLA_082280"/>
<dbReference type="GO" id="GO:0071966">
    <property type="term" value="P:fungal-type cell wall polysaccharide metabolic process"/>
    <property type="evidence" value="ECO:0007669"/>
    <property type="project" value="TreeGrafter"/>
</dbReference>
<organism evidence="3 4">
    <name type="scientific">Aspergillus clavatus (strain ATCC 1007 / CBS 513.65 / DSM 816 / NCTC 3887 / NRRL 1 / QM 1276 / 107)</name>
    <dbReference type="NCBI Taxonomy" id="344612"/>
    <lineage>
        <taxon>Eukaryota</taxon>
        <taxon>Fungi</taxon>
        <taxon>Dikarya</taxon>
        <taxon>Ascomycota</taxon>
        <taxon>Pezizomycotina</taxon>
        <taxon>Eurotiomycetes</taxon>
        <taxon>Eurotiomycetidae</taxon>
        <taxon>Eurotiales</taxon>
        <taxon>Aspergillaceae</taxon>
        <taxon>Aspergillus</taxon>
        <taxon>Aspergillus subgen. Fumigati</taxon>
    </lineage>
</organism>
<dbReference type="Pfam" id="PF11790">
    <property type="entry name" value="Glyco_hydro_cc"/>
    <property type="match status" value="1"/>
</dbReference>
<accession>A1CTA0</accession>
<dbReference type="AlphaFoldDB" id="A1CTA0"/>
<dbReference type="HOGENOM" id="CLU_040908_4_0_1"/>
<dbReference type="InterPro" id="IPR024655">
    <property type="entry name" value="Asl1_glyco_hydro_catalytic"/>
</dbReference>
<gene>
    <name evidence="3" type="ORF">ACLA_082280</name>
</gene>